<organism evidence="3 4">
    <name type="scientific">Fructobacillus ficulneus</name>
    <dbReference type="NCBI Taxonomy" id="157463"/>
    <lineage>
        <taxon>Bacteria</taxon>
        <taxon>Bacillati</taxon>
        <taxon>Bacillota</taxon>
        <taxon>Bacilli</taxon>
        <taxon>Lactobacillales</taxon>
        <taxon>Lactobacillaceae</taxon>
        <taxon>Fructobacillus</taxon>
    </lineage>
</organism>
<evidence type="ECO:0000313" key="3">
    <source>
        <dbReference type="EMBL" id="GAO99252.1"/>
    </source>
</evidence>
<dbReference type="Gene3D" id="1.10.8.660">
    <property type="match status" value="1"/>
</dbReference>
<comment type="similarity">
    <text evidence="1">Belongs to the HMG-CoA reductase family.</text>
</comment>
<dbReference type="STRING" id="157463.GCA_001047075_00175"/>
<dbReference type="Pfam" id="PF00368">
    <property type="entry name" value="HMG-CoA_red"/>
    <property type="match status" value="1"/>
</dbReference>
<sequence>MTKKFYELSPADRVKALSLSPVLEQRFLDQQNLYHQDLVENYLTDFSLPEGMVKDAVVDGQKYQVPLVTEEPSVIAAANNGMRLFRMKGGVKSGEPSHALLGGQIIFNQIKWDELSEFVENHRGEIEEQAQLAKPSLYARGGGIRSINLRKVPGNRASLDLTVETGLAMGANAVNTILEAVKTIFVPYAEQILAAILTNAGHDSVVTVRGQVPVDSLGGLDIAKKIVALSDFAKVDTDRAVTENKGIFNGLSAVVLALGNDWRAVEAAGHAYAARQGLYQSLSTWQLSADEKTLLGELSLPLNIGLVGGGLAGLQQAQDNFKLLGQPTVDEVKKVILAIGLSSNLAALKAITSQGIQAGHMRMQARTLAIQVGARPDEVQWVAERLVAAVRIDEQTAKEILGDLRNHEPKA</sequence>
<dbReference type="Proteomes" id="UP000253891">
    <property type="component" value="Unassembled WGS sequence"/>
</dbReference>
<dbReference type="InterPro" id="IPR002202">
    <property type="entry name" value="HMG_CoA_Rdtase"/>
</dbReference>
<evidence type="ECO:0000313" key="4">
    <source>
        <dbReference type="Proteomes" id="UP000253891"/>
    </source>
</evidence>
<gene>
    <name evidence="3" type="ORF">FFIC_090780</name>
</gene>
<name>A0A0K8MFI4_9LACO</name>
<dbReference type="GO" id="GO:0015936">
    <property type="term" value="P:coenzyme A metabolic process"/>
    <property type="evidence" value="ECO:0007669"/>
    <property type="project" value="InterPro"/>
</dbReference>
<dbReference type="AlphaFoldDB" id="A0A0K8MFI4"/>
<dbReference type="RefSeq" id="WP_061992677.1">
    <property type="nucleotide sequence ID" value="NZ_DF967986.1"/>
</dbReference>
<dbReference type="Gene3D" id="3.90.770.10">
    <property type="entry name" value="3-hydroxy-3-methylglutaryl-coenzyme A Reductase, Chain A, domain 2"/>
    <property type="match status" value="2"/>
</dbReference>
<proteinExistence type="inferred from homology"/>
<dbReference type="PROSITE" id="PS50065">
    <property type="entry name" value="HMG_COA_REDUCTASE_4"/>
    <property type="match status" value="1"/>
</dbReference>
<dbReference type="PANTHER" id="PTHR10572:SF24">
    <property type="entry name" value="3-HYDROXY-3-METHYLGLUTARYL-COENZYME A REDUCTASE"/>
    <property type="match status" value="1"/>
</dbReference>
<dbReference type="InterPro" id="IPR023074">
    <property type="entry name" value="HMG_CoA_Rdtase_cat_sf"/>
</dbReference>
<reference evidence="3 4" key="1">
    <citation type="journal article" date="2015" name="BMC Genomics">
        <title>Comparative genomics of Fructobacillus spp. and Leuconostoc spp. reveals niche-specific evolution of Fructobacillus spp.</title>
        <authorList>
            <person name="Endo A."/>
            <person name="Tanizawa Y."/>
            <person name="Tanaka N."/>
            <person name="Maeno S."/>
            <person name="Kumar H."/>
            <person name="Shiwa Y."/>
            <person name="Okada S."/>
            <person name="Yoshikawa H."/>
            <person name="Dicks L."/>
            <person name="Nakagawa J."/>
            <person name="Arita M."/>
        </authorList>
    </citation>
    <scope>NUCLEOTIDE SEQUENCE [LARGE SCALE GENOMIC DNA]</scope>
    <source>
        <strain evidence="3 4">JCM 12225</strain>
    </source>
</reference>
<keyword evidence="4" id="KW-1185">Reference proteome</keyword>
<dbReference type="GO" id="GO:0004420">
    <property type="term" value="F:hydroxymethylglutaryl-CoA reductase (NADPH) activity"/>
    <property type="evidence" value="ECO:0007669"/>
    <property type="project" value="InterPro"/>
</dbReference>
<protein>
    <submittedName>
        <fullName evidence="3">Hydroxymethylglutaryl-CoA reductase</fullName>
    </submittedName>
</protein>
<dbReference type="PANTHER" id="PTHR10572">
    <property type="entry name" value="3-HYDROXY-3-METHYLGLUTARYL-COENZYME A REDUCTASE"/>
    <property type="match status" value="1"/>
</dbReference>
<evidence type="ECO:0000256" key="2">
    <source>
        <dbReference type="ARBA" id="ARBA00023002"/>
    </source>
</evidence>
<dbReference type="OrthoDB" id="9764892at2"/>
<accession>A0A0K8MFI4</accession>
<dbReference type="SUPFAM" id="SSF56542">
    <property type="entry name" value="Substrate-binding domain of HMG-CoA reductase"/>
    <property type="match status" value="1"/>
</dbReference>
<keyword evidence="2" id="KW-0560">Oxidoreductase</keyword>
<dbReference type="EMBL" id="DF967986">
    <property type="protein sequence ID" value="GAO99252.1"/>
    <property type="molecule type" value="Genomic_DNA"/>
</dbReference>
<dbReference type="InterPro" id="IPR009029">
    <property type="entry name" value="HMG_CoA_Rdtase_sub-bd_dom_sf"/>
</dbReference>
<evidence type="ECO:0000256" key="1">
    <source>
        <dbReference type="ARBA" id="ARBA00007661"/>
    </source>
</evidence>
<dbReference type="SUPFAM" id="SSF55035">
    <property type="entry name" value="NAD-binding domain of HMG-CoA reductase"/>
    <property type="match status" value="1"/>
</dbReference>
<dbReference type="InterPro" id="IPR009023">
    <property type="entry name" value="HMG_CoA_Rdtase_NAD(P)-bd_sf"/>
</dbReference>